<sequence>MAVDFGEENRGESVLPEQYPNGLIHQEGQSVINYVTASQCIQ</sequence>
<organism evidence="3">
    <name type="scientific">Gongylonema pulchrum</name>
    <dbReference type="NCBI Taxonomy" id="637853"/>
    <lineage>
        <taxon>Eukaryota</taxon>
        <taxon>Metazoa</taxon>
        <taxon>Ecdysozoa</taxon>
        <taxon>Nematoda</taxon>
        <taxon>Chromadorea</taxon>
        <taxon>Rhabditida</taxon>
        <taxon>Spirurina</taxon>
        <taxon>Spiruromorpha</taxon>
        <taxon>Spiruroidea</taxon>
        <taxon>Gongylonematidae</taxon>
        <taxon>Gongylonema</taxon>
    </lineage>
</organism>
<evidence type="ECO:0000313" key="2">
    <source>
        <dbReference type="Proteomes" id="UP000271098"/>
    </source>
</evidence>
<dbReference type="OrthoDB" id="10365626at2759"/>
<dbReference type="AlphaFoldDB" id="A0A183F0A6"/>
<reference evidence="3" key="1">
    <citation type="submission" date="2016-06" db="UniProtKB">
        <authorList>
            <consortium name="WormBaseParasite"/>
        </authorList>
    </citation>
    <scope>IDENTIFICATION</scope>
</reference>
<name>A0A183F0A6_9BILA</name>
<evidence type="ECO:0000313" key="3">
    <source>
        <dbReference type="WBParaSite" id="GPUH_0002667701-mRNA-1"/>
    </source>
</evidence>
<evidence type="ECO:0000313" key="1">
    <source>
        <dbReference type="EMBL" id="VDN46262.1"/>
    </source>
</evidence>
<dbReference type="EMBL" id="UYRT01112623">
    <property type="protein sequence ID" value="VDN46262.1"/>
    <property type="molecule type" value="Genomic_DNA"/>
</dbReference>
<dbReference type="Proteomes" id="UP000271098">
    <property type="component" value="Unassembled WGS sequence"/>
</dbReference>
<protein>
    <submittedName>
        <fullName evidence="1 3">Uncharacterized protein</fullName>
    </submittedName>
</protein>
<proteinExistence type="predicted"/>
<accession>A0A183F0A6</accession>
<reference evidence="1 2" key="2">
    <citation type="submission" date="2018-11" db="EMBL/GenBank/DDBJ databases">
        <authorList>
            <consortium name="Pathogen Informatics"/>
        </authorList>
    </citation>
    <scope>NUCLEOTIDE SEQUENCE [LARGE SCALE GENOMIC DNA]</scope>
</reference>
<gene>
    <name evidence="1" type="ORF">GPUH_LOCUS26647</name>
</gene>
<dbReference type="WBParaSite" id="GPUH_0002667701-mRNA-1">
    <property type="protein sequence ID" value="GPUH_0002667701-mRNA-1"/>
    <property type="gene ID" value="GPUH_0002667701"/>
</dbReference>
<keyword evidence="2" id="KW-1185">Reference proteome</keyword>